<gene>
    <name evidence="14 16" type="primary">VIT</name>
</gene>
<reference evidence="14" key="3">
    <citation type="submission" date="2025-08" db="UniProtKB">
        <authorList>
            <consortium name="Ensembl"/>
        </authorList>
    </citation>
    <scope>IDENTIFICATION</scope>
</reference>
<keyword evidence="8" id="KW-0325">Glycoprotein</keyword>
<reference evidence="15" key="1">
    <citation type="submission" date="2009-11" db="EMBL/GenBank/DDBJ databases">
        <authorList>
            <consortium name="Porcine genome sequencing project"/>
        </authorList>
    </citation>
    <scope>NUCLEOTIDE SEQUENCE [LARGE SCALE GENOMIC DNA]</scope>
    <source>
        <strain evidence="15">Duroc</strain>
    </source>
</reference>
<dbReference type="GO" id="GO:0007399">
    <property type="term" value="P:nervous system development"/>
    <property type="evidence" value="ECO:0007669"/>
    <property type="project" value="UniProtKB-KW"/>
</dbReference>
<dbReference type="Pfam" id="PF03815">
    <property type="entry name" value="LCCL"/>
    <property type="match status" value="1"/>
</dbReference>
<dbReference type="CDD" id="cd01472">
    <property type="entry name" value="vWA_collagen"/>
    <property type="match status" value="1"/>
</dbReference>
<dbReference type="PROSITE" id="PS50234">
    <property type="entry name" value="VWFA"/>
    <property type="match status" value="2"/>
</dbReference>
<evidence type="ECO:0000256" key="6">
    <source>
        <dbReference type="ARBA" id="ARBA00022902"/>
    </source>
</evidence>
<keyword evidence="7" id="KW-1015">Disulfide bond</keyword>
<dbReference type="PaxDb" id="9823-ENSSSCP00000009067"/>
<keyword evidence="15" id="KW-1185">Reference proteome</keyword>
<comment type="subunit">
    <text evidence="10">Binds dermatan sulfate and chondroitin sulfate.</text>
</comment>
<dbReference type="Ensembl" id="ENSSSCT00000088489.2">
    <property type="protein sequence ID" value="ENSSSCP00000065372.1"/>
    <property type="gene ID" value="ENSSSCG00000008501.5"/>
</dbReference>
<keyword evidence="4" id="KW-0732">Signal</keyword>
<dbReference type="VGNC" id="VGNC:94830">
    <property type="gene designation" value="VIT"/>
</dbReference>
<name>A0A5G2R485_PIG</name>
<sequence length="631" mass="68616">MGIVVLTMKASVIEMFLAVPQINCDVKAGKIMNPEFLVKCPAGCQDPRYHVYGTDVYASYSSVCGAAVHSGVLDNSGGKILVRKVAGQSGYHGSYSNGVWSLSLPRWRESFVVSEGKPQKGVTYPSALTYSSSKSPAAKAGETTKAYQSPSVPGTTAQPVTLMQVPGTTAVEATHTALSKPSPSAGFTTSSLRLQPVGQRSRELGEEPDLWKPGSVLLDAGFVPKEELSTQSLEPVSQGDPSCKVDLSFLIDGSSSIGKRRFRIQKQFLADVAQALDIGPAGPLMGVVQYGDNPATQFNLKTHMNSRDLKTAIEKITQRGGLSNVGRAISFVTKNFFSKSNGNRGGAPNVAVVMVDGWPTDKVEEASRLARESGINIFFITIEGAVENEKQYVLEPNFANKAVCRTNGFYSLNVQNWYGLHKSVQPLVKRVCDTDRLACSKTCLNSADIGFVIDGSSSVGTGNFRTVLQFVANLSKEFDISDTDTRVGAVQYTYEQRLEFGFDQYTTKPDVLNAIKRVGYWSGGTSTGAAINYALEQLFKKSKPNKRKLMILITDGRSYDDVRIPAMVAHHKGVITYAIGVAWAAQEELEIIATHPARDHAFFVDEFDNLYKSVPKIIQNICTEFNSQPRN</sequence>
<dbReference type="SUPFAM" id="SSF69848">
    <property type="entry name" value="LCCL domain"/>
    <property type="match status" value="1"/>
</dbReference>
<accession>A0A5G2R485</accession>
<dbReference type="PANTHER" id="PTHR24020">
    <property type="entry name" value="COLLAGEN ALPHA"/>
    <property type="match status" value="1"/>
</dbReference>
<dbReference type="InterPro" id="IPR036609">
    <property type="entry name" value="LCCL_sf"/>
</dbReference>
<reference evidence="14" key="4">
    <citation type="submission" date="2025-09" db="UniProtKB">
        <authorList>
            <consortium name="Ensembl"/>
        </authorList>
    </citation>
    <scope>IDENTIFICATION</scope>
</reference>
<dbReference type="SMART" id="SM00603">
    <property type="entry name" value="LCCL"/>
    <property type="match status" value="1"/>
</dbReference>
<dbReference type="Gene3D" id="3.40.50.410">
    <property type="entry name" value="von Willebrand factor, type A domain"/>
    <property type="match status" value="2"/>
</dbReference>
<evidence type="ECO:0000256" key="3">
    <source>
        <dbReference type="ARBA" id="ARBA00022530"/>
    </source>
</evidence>
<evidence type="ECO:0000256" key="9">
    <source>
        <dbReference type="ARBA" id="ARBA00060310"/>
    </source>
</evidence>
<dbReference type="GeneTree" id="ENSGT00940000159330"/>
<evidence type="ECO:0000256" key="10">
    <source>
        <dbReference type="ARBA" id="ARBA00063385"/>
    </source>
</evidence>
<feature type="domain" description="VWFA" evidence="12">
    <location>
        <begin position="246"/>
        <end position="431"/>
    </location>
</feature>
<evidence type="ECO:0000256" key="5">
    <source>
        <dbReference type="ARBA" id="ARBA00022737"/>
    </source>
</evidence>
<dbReference type="FunFam" id="3.40.50.410:FF:000009">
    <property type="entry name" value="Putative vitrin"/>
    <property type="match status" value="1"/>
</dbReference>
<evidence type="ECO:0000259" key="13">
    <source>
        <dbReference type="PROSITE" id="PS50820"/>
    </source>
</evidence>
<dbReference type="SUPFAM" id="SSF53300">
    <property type="entry name" value="vWA-like"/>
    <property type="match status" value="2"/>
</dbReference>
<evidence type="ECO:0000256" key="11">
    <source>
        <dbReference type="ARBA" id="ARBA00073850"/>
    </source>
</evidence>
<evidence type="ECO:0000259" key="12">
    <source>
        <dbReference type="PROSITE" id="PS50234"/>
    </source>
</evidence>
<evidence type="ECO:0000256" key="7">
    <source>
        <dbReference type="ARBA" id="ARBA00023157"/>
    </source>
</evidence>
<dbReference type="FunFam" id="3.40.50.410:FF:000025">
    <property type="entry name" value="Vitrin"/>
    <property type="match status" value="1"/>
</dbReference>
<dbReference type="PROSITE" id="PS50820">
    <property type="entry name" value="LCCL"/>
    <property type="match status" value="1"/>
</dbReference>
<reference evidence="14" key="2">
    <citation type="journal article" date="2020" name="Gigascience">
        <title>An improved pig reference genome sequence to enable pig genetics and genomics research.</title>
        <authorList>
            <person name="Warr A."/>
            <person name="Affara N."/>
            <person name="Aken B."/>
            <person name="Beiki H."/>
            <person name="Bickhart D.M."/>
            <person name="Billis K."/>
            <person name="Chow W."/>
            <person name="Eory L."/>
            <person name="Finlayson H.A."/>
            <person name="Flicek P."/>
            <person name="Giron C.G."/>
            <person name="Griffin D.K."/>
            <person name="Hall R."/>
            <person name="Hannum G."/>
            <person name="Hourlier T."/>
            <person name="Howe K."/>
            <person name="Hume D.A."/>
            <person name="Izuogu O."/>
            <person name="Kim K."/>
            <person name="Koren S."/>
            <person name="Liu H."/>
            <person name="Manchanda N."/>
            <person name="Martin F.J."/>
            <person name="Nonneman D.J."/>
            <person name="O'Connor R.E."/>
            <person name="Phillippy A.M."/>
            <person name="Rohrer G.A."/>
            <person name="Rosen B.D."/>
            <person name="Rund L.A."/>
            <person name="Sargent C.A."/>
            <person name="Schook L.B."/>
            <person name="Schroeder S.G."/>
            <person name="Schwartz A.S."/>
            <person name="Skinner B.M."/>
            <person name="Talbot R."/>
            <person name="Tseng E."/>
            <person name="Tuggle C.K."/>
            <person name="Watson M."/>
            <person name="Smith T.P.L."/>
            <person name="Archibald A.L."/>
        </authorList>
    </citation>
    <scope>NUCLEOTIDE SEQUENCE [LARGE SCALE GENOMIC DNA]</scope>
    <source>
        <strain evidence="14">Duroc</strain>
    </source>
</reference>
<dbReference type="Gene3D" id="2.170.130.20">
    <property type="entry name" value="LCCL-like domain"/>
    <property type="match status" value="1"/>
</dbReference>
<dbReference type="Bgee" id="ENSSSCG00000008501">
    <property type="expression patterns" value="Expressed in skeletal muscle tissue and 29 other cell types or tissues"/>
</dbReference>
<evidence type="ECO:0000256" key="4">
    <source>
        <dbReference type="ARBA" id="ARBA00022729"/>
    </source>
</evidence>
<dbReference type="PRINTS" id="PR00453">
    <property type="entry name" value="VWFADOMAIN"/>
</dbReference>
<dbReference type="InterPro" id="IPR050525">
    <property type="entry name" value="ECM_Assembly_Org"/>
</dbReference>
<evidence type="ECO:0000313" key="14">
    <source>
        <dbReference type="Ensembl" id="ENSSSCP00000065372.1"/>
    </source>
</evidence>
<evidence type="ECO:0000256" key="8">
    <source>
        <dbReference type="ARBA" id="ARBA00023180"/>
    </source>
</evidence>
<evidence type="ECO:0000313" key="15">
    <source>
        <dbReference type="Proteomes" id="UP000008227"/>
    </source>
</evidence>
<keyword evidence="3" id="KW-0272">Extracellular matrix</keyword>
<feature type="domain" description="LCCL" evidence="13">
    <location>
        <begin position="18"/>
        <end position="111"/>
    </location>
</feature>
<dbReference type="FunFam" id="2.170.130.20:FF:000001">
    <property type="entry name" value="Cysteine-rich secretory protein LCCL domain-containing 1"/>
    <property type="match status" value="1"/>
</dbReference>
<dbReference type="AlphaFoldDB" id="A0A5G2R485"/>
<keyword evidence="5" id="KW-0677">Repeat</keyword>
<evidence type="ECO:0000313" key="16">
    <source>
        <dbReference type="VGNC" id="VGNC:94830"/>
    </source>
</evidence>
<evidence type="ECO:0000256" key="2">
    <source>
        <dbReference type="ARBA" id="ARBA00022525"/>
    </source>
</evidence>
<dbReference type="Pfam" id="PF00092">
    <property type="entry name" value="VWA"/>
    <property type="match status" value="2"/>
</dbReference>
<evidence type="ECO:0000256" key="1">
    <source>
        <dbReference type="ARBA" id="ARBA00004498"/>
    </source>
</evidence>
<feature type="domain" description="VWFA" evidence="12">
    <location>
        <begin position="448"/>
        <end position="621"/>
    </location>
</feature>
<dbReference type="Proteomes" id="UP000008227">
    <property type="component" value="Chromosome 3"/>
</dbReference>
<keyword evidence="2" id="KW-0964">Secreted</keyword>
<comment type="subcellular location">
    <subcellularLocation>
        <location evidence="1">Secreted</location>
        <location evidence="1">Extracellular space</location>
        <location evidence="1">Extracellular matrix</location>
    </subcellularLocation>
</comment>
<dbReference type="InterPro" id="IPR004043">
    <property type="entry name" value="LCCL"/>
</dbReference>
<dbReference type="ExpressionAtlas" id="A0A5G2R485">
    <property type="expression patterns" value="baseline and differential"/>
</dbReference>
<dbReference type="InterPro" id="IPR002035">
    <property type="entry name" value="VWF_A"/>
</dbReference>
<keyword evidence="6" id="KW-0524">Neurogenesis</keyword>
<dbReference type="SMART" id="SM00327">
    <property type="entry name" value="VWA"/>
    <property type="match status" value="2"/>
</dbReference>
<protein>
    <recommendedName>
        <fullName evidence="11">Vitrin</fullName>
    </recommendedName>
</protein>
<dbReference type="PANTHER" id="PTHR24020:SF23">
    <property type="entry name" value="VITRIN"/>
    <property type="match status" value="1"/>
</dbReference>
<comment type="function">
    <text evidence="9">Promotes matrix assembly and cell adhesiveness. Plays a role in spinal cord formation by regulating the proliferation and differentiation of neural stem cells.</text>
</comment>
<proteinExistence type="predicted"/>
<organism evidence="14 15">
    <name type="scientific">Sus scrofa</name>
    <name type="common">Pig</name>
    <dbReference type="NCBI Taxonomy" id="9823"/>
    <lineage>
        <taxon>Eukaryota</taxon>
        <taxon>Metazoa</taxon>
        <taxon>Chordata</taxon>
        <taxon>Craniata</taxon>
        <taxon>Vertebrata</taxon>
        <taxon>Euteleostomi</taxon>
        <taxon>Mammalia</taxon>
        <taxon>Eutheria</taxon>
        <taxon>Laurasiatheria</taxon>
        <taxon>Artiodactyla</taxon>
        <taxon>Suina</taxon>
        <taxon>Suidae</taxon>
        <taxon>Sus</taxon>
    </lineage>
</organism>
<dbReference type="InterPro" id="IPR036465">
    <property type="entry name" value="vWFA_dom_sf"/>
</dbReference>